<name>A0A4V6S0S1_ALKAL</name>
<dbReference type="Proteomes" id="UP000297014">
    <property type="component" value="Unassembled WGS sequence"/>
</dbReference>
<evidence type="ECO:0000313" key="1">
    <source>
        <dbReference type="EMBL" id="THG91752.1"/>
    </source>
</evidence>
<reference evidence="1 2" key="1">
    <citation type="submission" date="2014-01" db="EMBL/GenBank/DDBJ databases">
        <title>Draft genome sequencing of Bacillus alcalophilus CGMCC 1.3604.</title>
        <authorList>
            <person name="Yang J."/>
            <person name="Diao L."/>
            <person name="Yang S."/>
        </authorList>
    </citation>
    <scope>NUCLEOTIDE SEQUENCE [LARGE SCALE GENOMIC DNA]</scope>
    <source>
        <strain evidence="1 2">CGMCC 1.3604</strain>
    </source>
</reference>
<accession>A0A4V6S0S1</accession>
<sequence>MCGEKRKESPSLKSPQIHMGFVLSYVRSLEILTREKNNVKKKMTEGFKRGAI</sequence>
<organism evidence="1 2">
    <name type="scientific">Alkalihalobacillus alcalophilus ATCC 27647 = CGMCC 1.3604</name>
    <dbReference type="NCBI Taxonomy" id="1218173"/>
    <lineage>
        <taxon>Bacteria</taxon>
        <taxon>Bacillati</taxon>
        <taxon>Bacillota</taxon>
        <taxon>Bacilli</taxon>
        <taxon>Bacillales</taxon>
        <taxon>Bacillaceae</taxon>
        <taxon>Alkalihalobacillus</taxon>
    </lineage>
</organism>
<comment type="caution">
    <text evidence="1">The sequence shown here is derived from an EMBL/GenBank/DDBJ whole genome shotgun (WGS) entry which is preliminary data.</text>
</comment>
<protein>
    <submittedName>
        <fullName evidence="1">Uncharacterized protein</fullName>
    </submittedName>
</protein>
<dbReference type="EMBL" id="JALP01000049">
    <property type="protein sequence ID" value="THG91752.1"/>
    <property type="molecule type" value="Genomic_DNA"/>
</dbReference>
<proteinExistence type="predicted"/>
<dbReference type="AlphaFoldDB" id="A0A4V6S0S1"/>
<evidence type="ECO:0000313" key="2">
    <source>
        <dbReference type="Proteomes" id="UP000297014"/>
    </source>
</evidence>
<gene>
    <name evidence="1" type="ORF">AJ85_02000</name>
</gene>